<protein>
    <recommendedName>
        <fullName evidence="5">Squalene cyclase C-terminal domain-containing protein</fullName>
    </recommendedName>
</protein>
<proteinExistence type="predicted"/>
<evidence type="ECO:0000313" key="4">
    <source>
        <dbReference type="Proteomes" id="UP000346198"/>
    </source>
</evidence>
<dbReference type="AlphaFoldDB" id="A0A6C2URA3"/>
<feature type="coiled-coil region" evidence="1">
    <location>
        <begin position="47"/>
        <end position="80"/>
    </location>
</feature>
<keyword evidence="2" id="KW-0812">Transmembrane</keyword>
<evidence type="ECO:0000256" key="2">
    <source>
        <dbReference type="SAM" id="Phobius"/>
    </source>
</evidence>
<keyword evidence="4" id="KW-1185">Reference proteome</keyword>
<keyword evidence="2" id="KW-1133">Transmembrane helix</keyword>
<dbReference type="InterPro" id="IPR008930">
    <property type="entry name" value="Terpenoid_cyclase/PrenylTrfase"/>
</dbReference>
<reference evidence="3 4" key="1">
    <citation type="submission" date="2019-04" db="EMBL/GenBank/DDBJ databases">
        <authorList>
            <person name="Van Vliet M D."/>
        </authorList>
    </citation>
    <scope>NUCLEOTIDE SEQUENCE [LARGE SCALE GENOMIC DNA]</scope>
    <source>
        <strain evidence="3 4">F21</strain>
    </source>
</reference>
<dbReference type="RefSeq" id="WP_136063218.1">
    <property type="nucleotide sequence ID" value="NZ_CAAHFH010000002.1"/>
</dbReference>
<evidence type="ECO:0008006" key="5">
    <source>
        <dbReference type="Google" id="ProtNLM"/>
    </source>
</evidence>
<feature type="transmembrane region" description="Helical" evidence="2">
    <location>
        <begin position="12"/>
        <end position="35"/>
    </location>
</feature>
<keyword evidence="1" id="KW-0175">Coiled coil</keyword>
<dbReference type="Gene3D" id="1.50.10.20">
    <property type="match status" value="1"/>
</dbReference>
<name>A0A6C2URA3_9BACT</name>
<accession>A0A6C2URA3</accession>
<evidence type="ECO:0000313" key="3">
    <source>
        <dbReference type="EMBL" id="VGO21781.1"/>
    </source>
</evidence>
<sequence>MMSRNGNNLVGRIGGPAVSVAVHVAVFFVLLKVLVFRAPEQENAIDIQVVEEQVRELDEVEREQEQIEEVETEALEAPEDLVEALEPDDLMQDSMLESELDLSGLDSVVEIESPLVMKGLMAGRSEAGRKKLLREFGGRYGGKAEKAVLNGLNWLQTVQCEDGSWGVGKSKSMTAKQERARLTGLALLCYLAHGETPQSSTYGTTVQRAIQYLLGEQDAKTGRFCPFSKTVGSHDDIGVYGHAISTYALAEAYGLTRAPMLKQPVEMSVQVIIDGQQKEGGWDHRYQHEKWSDLSVGGWQVQALKAAQAANVSVAGMAEALGKSVPFVQGMHAGEGKFYYRFGNKTPNGDLDYMTGVAVLCMQLAGSNRVAEVKAGLEYLRDIECSDWDEGWEKTGKNKSFNIAYEWYYNTQAIFQKGGSKWSSWNNKFAPMLIEAQDASGAWKPPSEADDELSKDMIYTTTFCTLSLEVYYRILPSFKKADLSEQKFEFENDVKITVF</sequence>
<evidence type="ECO:0000256" key="1">
    <source>
        <dbReference type="SAM" id="Coils"/>
    </source>
</evidence>
<dbReference type="CDD" id="cd00688">
    <property type="entry name" value="ISOPREN_C2_like"/>
    <property type="match status" value="1"/>
</dbReference>
<keyword evidence="2" id="KW-0472">Membrane</keyword>
<gene>
    <name evidence="3" type="ORF">SCARR_03858</name>
</gene>
<dbReference type="SUPFAM" id="SSF48239">
    <property type="entry name" value="Terpenoid cyclases/Protein prenyltransferases"/>
    <property type="match status" value="1"/>
</dbReference>
<organism evidence="3 4">
    <name type="scientific">Pontiella sulfatireligans</name>
    <dbReference type="NCBI Taxonomy" id="2750658"/>
    <lineage>
        <taxon>Bacteria</taxon>
        <taxon>Pseudomonadati</taxon>
        <taxon>Kiritimatiellota</taxon>
        <taxon>Kiritimatiellia</taxon>
        <taxon>Kiritimatiellales</taxon>
        <taxon>Pontiellaceae</taxon>
        <taxon>Pontiella</taxon>
    </lineage>
</organism>
<dbReference type="Proteomes" id="UP000346198">
    <property type="component" value="Unassembled WGS sequence"/>
</dbReference>
<dbReference type="EMBL" id="CAAHFH010000002">
    <property type="protein sequence ID" value="VGO21781.1"/>
    <property type="molecule type" value="Genomic_DNA"/>
</dbReference>